<evidence type="ECO:0000313" key="2">
    <source>
        <dbReference type="EMBL" id="RMZ67214.1"/>
    </source>
</evidence>
<gene>
    <name evidence="2" type="ORF">GMOD_00001104</name>
</gene>
<sequence length="448" mass="49963">MAHELTGTTMAAISGVAGPAGPDMAYIAELYEEISRHPPGISARKLLIEHYMSLGDMWLQGALDEAKKLKSLVPTDPDGDEYLKVLVRTSSSAPDEKKSPGQIIRAGGNPNATSLKAAACEGVRAKAKLLISRFLRLQKFKKKDDESHQKSHIKTQAVKEADKKPVSNAIRVTQRACSLAQRIHENPKDGTQIAIEYLEDIVTWERHGVGSSINPDTIRDALVSWLNEVKLMLPQELFVHCEIAFMHVEHENLERNYVNDETMLGDKVKDIPRTDFYVTEDNYAWSMDELVQALKANSGVFRNPLSRDMFTPKDVEGILMHPVGCSLAALRVEQTELFIGVRVETMEKMENLAAVLLADQSSDTMASRTAVDEFLLYVATLPNLEQKSIEDLKCPAKDSHTGQPYDWSIGEAVRDAKSNRVCFHKTGDFIKQASKYLRKGREVTGRGR</sequence>
<accession>A0A3M7LYF3</accession>
<evidence type="ECO:0000256" key="1">
    <source>
        <dbReference type="SAM" id="MobiDB-lite"/>
    </source>
</evidence>
<name>A0A3M7LYF3_9PLEO</name>
<reference evidence="2 3" key="1">
    <citation type="journal article" date="2014" name="PLoS ONE">
        <title>De novo Genome Assembly of the Fungal Plant Pathogen Pyrenophora semeniperda.</title>
        <authorList>
            <person name="Soliai M.M."/>
            <person name="Meyer S.E."/>
            <person name="Udall J.A."/>
            <person name="Elzinga D.E."/>
            <person name="Hermansen R.A."/>
            <person name="Bodily P.M."/>
            <person name="Hart A.A."/>
            <person name="Coleman C.E."/>
        </authorList>
    </citation>
    <scope>NUCLEOTIDE SEQUENCE [LARGE SCALE GENOMIC DNA]</scope>
    <source>
        <strain evidence="2 3">CCB06</strain>
        <tissue evidence="2">Mycelium</tissue>
    </source>
</reference>
<feature type="region of interest" description="Disordered" evidence="1">
    <location>
        <begin position="145"/>
        <end position="164"/>
    </location>
</feature>
<evidence type="ECO:0000313" key="3">
    <source>
        <dbReference type="Proteomes" id="UP000265663"/>
    </source>
</evidence>
<dbReference type="OrthoDB" id="5379086at2759"/>
<dbReference type="Proteomes" id="UP000265663">
    <property type="component" value="Unassembled WGS sequence"/>
</dbReference>
<proteinExistence type="predicted"/>
<protein>
    <submittedName>
        <fullName evidence="2">Uncharacterized protein</fullName>
    </submittedName>
</protein>
<keyword evidence="3" id="KW-1185">Reference proteome</keyword>
<dbReference type="EMBL" id="KE747810">
    <property type="protein sequence ID" value="RMZ67214.1"/>
    <property type="molecule type" value="Genomic_DNA"/>
</dbReference>
<organism evidence="2 3">
    <name type="scientific">Pyrenophora seminiperda CCB06</name>
    <dbReference type="NCBI Taxonomy" id="1302712"/>
    <lineage>
        <taxon>Eukaryota</taxon>
        <taxon>Fungi</taxon>
        <taxon>Dikarya</taxon>
        <taxon>Ascomycota</taxon>
        <taxon>Pezizomycotina</taxon>
        <taxon>Dothideomycetes</taxon>
        <taxon>Pleosporomycetidae</taxon>
        <taxon>Pleosporales</taxon>
        <taxon>Pleosporineae</taxon>
        <taxon>Pleosporaceae</taxon>
        <taxon>Pyrenophora</taxon>
    </lineage>
</organism>
<dbReference type="AlphaFoldDB" id="A0A3M7LYF3"/>